<dbReference type="PATRIC" id="fig|1201294.9.peg.1409"/>
<dbReference type="EMBL" id="HE964772">
    <property type="protein sequence ID" value="CCJ36201.1"/>
    <property type="molecule type" value="Genomic_DNA"/>
</dbReference>
<name>I7KCR5_METBM</name>
<dbReference type="KEGG" id="mbg:BN140_1278"/>
<dbReference type="AlphaFoldDB" id="I7KCR5"/>
<accession>I7KCR5</accession>
<dbReference type="Proteomes" id="UP000009007">
    <property type="component" value="Chromosome I"/>
</dbReference>
<organism evidence="2 3">
    <name type="scientific">Methanoculleus bourgensis (strain ATCC 43281 / DSM 3045 / OCM 15 / MS2)</name>
    <name type="common">Methanogenium bourgense</name>
    <dbReference type="NCBI Taxonomy" id="1201294"/>
    <lineage>
        <taxon>Archaea</taxon>
        <taxon>Methanobacteriati</taxon>
        <taxon>Methanobacteriota</taxon>
        <taxon>Stenosarchaea group</taxon>
        <taxon>Methanomicrobia</taxon>
        <taxon>Methanomicrobiales</taxon>
        <taxon>Methanomicrobiaceae</taxon>
        <taxon>Methanoculleus</taxon>
    </lineage>
</organism>
<dbReference type="HOGENOM" id="CLU_2010095_0_0_2"/>
<sequence length="123" mass="14690">MAWRTAKKPHISRIPPYARNHKTEQLIEQRYHRPDESMEVPEIRTWVIFYLLSFVVLLVAIFITTQNDGQRWISLMLVIVVVGVNSFLLISELKRHQSKKAFMRRMSKFDEMEGDRDSSGRRW</sequence>
<feature type="transmembrane region" description="Helical" evidence="1">
    <location>
        <begin position="72"/>
        <end position="90"/>
    </location>
</feature>
<keyword evidence="1" id="KW-0812">Transmembrane</keyword>
<keyword evidence="1" id="KW-1133">Transmembrane helix</keyword>
<proteinExistence type="predicted"/>
<evidence type="ECO:0000256" key="1">
    <source>
        <dbReference type="SAM" id="Phobius"/>
    </source>
</evidence>
<reference evidence="3" key="1">
    <citation type="journal article" date="2012" name="J. Bacteriol.">
        <title>Complete genome sequence of the hydrogenotrophic, methanogenic archaeon Methanoculleus bourgensis strain MS2T, isolated from a sewage sludge digester.</title>
        <authorList>
            <person name="Maus I."/>
            <person name="Wibberg D."/>
            <person name="Stantscheff R."/>
            <person name="Eikmeyer F.G."/>
            <person name="Seffner A."/>
            <person name="Boelter J."/>
            <person name="Szczepanowski R."/>
            <person name="Blom J."/>
            <person name="Jaenicke S."/>
            <person name="Konig H."/>
            <person name="Puhler A."/>
            <person name="Schluter A."/>
        </authorList>
    </citation>
    <scope>NUCLEOTIDE SEQUENCE [LARGE SCALE GENOMIC DNA]</scope>
    <source>
        <strain evidence="3">ATCC 43281 / DSM 3045 / OCM 15 / MS2</strain>
    </source>
</reference>
<gene>
    <name evidence="2" type="ordered locus">BN140_1278</name>
</gene>
<keyword evidence="1" id="KW-0472">Membrane</keyword>
<protein>
    <submittedName>
        <fullName evidence="2">Uncharacterized protein</fullName>
    </submittedName>
</protein>
<feature type="transmembrane region" description="Helical" evidence="1">
    <location>
        <begin position="47"/>
        <end position="66"/>
    </location>
</feature>
<evidence type="ECO:0000313" key="2">
    <source>
        <dbReference type="EMBL" id="CCJ36201.1"/>
    </source>
</evidence>
<evidence type="ECO:0000313" key="3">
    <source>
        <dbReference type="Proteomes" id="UP000009007"/>
    </source>
</evidence>
<keyword evidence="3" id="KW-1185">Reference proteome</keyword>